<dbReference type="Proteomes" id="UP000001544">
    <property type="component" value="Chromosome"/>
</dbReference>
<dbReference type="KEGG" id="bpf:BpOF4_09935"/>
<evidence type="ECO:0000313" key="1">
    <source>
        <dbReference type="EMBL" id="ADC50042.1"/>
    </source>
</evidence>
<protein>
    <submittedName>
        <fullName evidence="1">Uncharacterized protein</fullName>
    </submittedName>
</protein>
<sequence>MGTVLGTGNIPVKEQDEDGGYYAIKGFLYQFDTTIIEILNNPDTDVSFEDIQDINYEQFVVQVKHKETQSYTPGKIKTPIIQLLHLFKEDTNKNYRLYCYFKNISPTEKKLTLIELDGILGNKKNEFEKELKEKFIGSFILQFSENYEEQFHSTLEQIDKAYNLNNRDLSVLYHSIIRSEIFRLVIKEKRLRSINKTKLDEVIENYQEIVFYSAYEEHLSREAYEKMIRKEFFIQRKPNLGNTSRLFIIDSSKYSDYTDIHNLINIISRKYFRKDKSPAPIICFRDIEDSTLNFIKQGLLDRNYSFCDGTFFDGDKFRIEKLVDSYNSCSVRFVKEEYLETLLTHEYCQEIYQFFNHSRVEIQTRFKHIKIQINNLNQVIKIIS</sequence>
<dbReference type="RefSeq" id="WP_012957408.1">
    <property type="nucleotide sequence ID" value="NC_013791.2"/>
</dbReference>
<name>D3FTG9_ALKPO</name>
<evidence type="ECO:0000313" key="2">
    <source>
        <dbReference type="Proteomes" id="UP000001544"/>
    </source>
</evidence>
<dbReference type="EMBL" id="CP001878">
    <property type="protein sequence ID" value="ADC50042.1"/>
    <property type="molecule type" value="Genomic_DNA"/>
</dbReference>
<dbReference type="HOGENOM" id="CLU_668465_0_0_9"/>
<organism evidence="1 2">
    <name type="scientific">Alkalihalophilus pseudofirmus (strain ATCC BAA-2126 / JCM 17055 / OF4)</name>
    <name type="common">Bacillus pseudofirmus</name>
    <dbReference type="NCBI Taxonomy" id="398511"/>
    <lineage>
        <taxon>Bacteria</taxon>
        <taxon>Bacillati</taxon>
        <taxon>Bacillota</taxon>
        <taxon>Bacilli</taxon>
        <taxon>Bacillales</taxon>
        <taxon>Bacillaceae</taxon>
        <taxon>Alkalihalophilus</taxon>
    </lineage>
</organism>
<accession>D3FTG9</accession>
<gene>
    <name evidence="1" type="ordered locus">BpOF4_09935</name>
</gene>
<proteinExistence type="predicted"/>
<keyword evidence="2" id="KW-1185">Reference proteome</keyword>
<reference evidence="1 2" key="1">
    <citation type="journal article" date="2011" name="Environ. Microbiol.">
        <title>Genome of alkaliphilic Bacillus pseudofirmus OF4 reveals adaptations that support the ability to grow in an external pH range from 7.5 to 11.4.</title>
        <authorList>
            <person name="Janto B."/>
            <person name="Ahmed A."/>
            <person name="Ito M."/>
            <person name="Liu J."/>
            <person name="Hicks D.B."/>
            <person name="Pagni S."/>
            <person name="Fackelmayer O.J."/>
            <person name="Smith T.A."/>
            <person name="Earl J."/>
            <person name="Elbourne L.D."/>
            <person name="Hassan K."/>
            <person name="Paulsen I.T."/>
            <person name="Kolsto A.B."/>
            <person name="Tourasse N.J."/>
            <person name="Ehrlich G.D."/>
            <person name="Boissy R."/>
            <person name="Ivey D.M."/>
            <person name="Li G."/>
            <person name="Xue Y."/>
            <person name="Ma Y."/>
            <person name="Hu F.Z."/>
            <person name="Krulwich T.A."/>
        </authorList>
    </citation>
    <scope>NUCLEOTIDE SEQUENCE [LARGE SCALE GENOMIC DNA]</scope>
    <source>
        <strain evidence="2">ATCC BAA-2126 / JCM 17055 / OF4</strain>
    </source>
</reference>
<dbReference type="AlphaFoldDB" id="D3FTG9"/>